<feature type="domain" description="Chitin synthase N-terminal" evidence="14">
    <location>
        <begin position="58"/>
        <end position="115"/>
    </location>
</feature>
<evidence type="ECO:0000256" key="2">
    <source>
        <dbReference type="ARBA" id="ARBA00012543"/>
    </source>
</evidence>
<comment type="subcellular location">
    <subcellularLocation>
        <location evidence="1 13">Cell membrane</location>
        <topology evidence="1 13">Multi-pass membrane protein</topology>
    </subcellularLocation>
</comment>
<dbReference type="STRING" id="1325735.A0A428TMT2"/>
<reference evidence="15 16" key="1">
    <citation type="submission" date="2017-06" db="EMBL/GenBank/DDBJ databases">
        <title>Comparative genomic analysis of Ambrosia Fusariam Clade fungi.</title>
        <authorList>
            <person name="Stajich J.E."/>
            <person name="Carrillo J."/>
            <person name="Kijimoto T."/>
            <person name="Eskalen A."/>
            <person name="O'Donnell K."/>
            <person name="Kasson M."/>
        </authorList>
    </citation>
    <scope>NUCLEOTIDE SEQUENCE [LARGE SCALE GENOMIC DNA]</scope>
    <source>
        <strain evidence="15 16">NRRL62579</strain>
    </source>
</reference>
<dbReference type="InterPro" id="IPR013616">
    <property type="entry name" value="Chitin_synth_N"/>
</dbReference>
<evidence type="ECO:0000313" key="16">
    <source>
        <dbReference type="Proteomes" id="UP000287144"/>
    </source>
</evidence>
<evidence type="ECO:0000256" key="11">
    <source>
        <dbReference type="ARBA" id="ARBA00038055"/>
    </source>
</evidence>
<evidence type="ECO:0000256" key="3">
    <source>
        <dbReference type="ARBA" id="ARBA00022475"/>
    </source>
</evidence>
<evidence type="ECO:0000256" key="7">
    <source>
        <dbReference type="ARBA" id="ARBA00022989"/>
    </source>
</evidence>
<name>A0A428TMT2_9HYPO</name>
<dbReference type="GO" id="GO:0004100">
    <property type="term" value="F:chitin synthase activity"/>
    <property type="evidence" value="ECO:0007669"/>
    <property type="project" value="UniProtKB-UniRule"/>
</dbReference>
<dbReference type="AlphaFoldDB" id="A0A428TMT2"/>
<evidence type="ECO:0000256" key="12">
    <source>
        <dbReference type="ARBA" id="ARBA00049510"/>
    </source>
</evidence>
<evidence type="ECO:0000256" key="5">
    <source>
        <dbReference type="ARBA" id="ARBA00022679"/>
    </source>
</evidence>
<evidence type="ECO:0000256" key="6">
    <source>
        <dbReference type="ARBA" id="ARBA00022692"/>
    </source>
</evidence>
<keyword evidence="8 13" id="KW-0472">Membrane</keyword>
<dbReference type="PANTHER" id="PTHR22914">
    <property type="entry name" value="CHITIN SYNTHASE"/>
    <property type="match status" value="1"/>
</dbReference>
<evidence type="ECO:0000313" key="15">
    <source>
        <dbReference type="EMBL" id="RSM03311.1"/>
    </source>
</evidence>
<feature type="transmembrane region" description="Helical" evidence="13">
    <location>
        <begin position="413"/>
        <end position="431"/>
    </location>
</feature>
<dbReference type="GO" id="GO:0005886">
    <property type="term" value="C:plasma membrane"/>
    <property type="evidence" value="ECO:0007669"/>
    <property type="project" value="UniProtKB-SubCell"/>
</dbReference>
<comment type="caution">
    <text evidence="15">The sequence shown here is derived from an EMBL/GenBank/DDBJ whole genome shotgun (WGS) entry which is preliminary data.</text>
</comment>
<keyword evidence="9" id="KW-0325">Glycoprotein</keyword>
<gene>
    <name evidence="15" type="ORF">CEP52_007463</name>
</gene>
<dbReference type="Proteomes" id="UP000287144">
    <property type="component" value="Unassembled WGS sequence"/>
</dbReference>
<evidence type="ECO:0000256" key="10">
    <source>
        <dbReference type="ARBA" id="ARBA00023316"/>
    </source>
</evidence>
<evidence type="ECO:0000256" key="1">
    <source>
        <dbReference type="ARBA" id="ARBA00004651"/>
    </source>
</evidence>
<evidence type="ECO:0000256" key="4">
    <source>
        <dbReference type="ARBA" id="ARBA00022676"/>
    </source>
</evidence>
<dbReference type="GO" id="GO:0006031">
    <property type="term" value="P:chitin biosynthetic process"/>
    <property type="evidence" value="ECO:0007669"/>
    <property type="project" value="UniProtKB-UniRule"/>
</dbReference>
<accession>A0A428TMT2</accession>
<organism evidence="15 16">
    <name type="scientific">Fusarium oligoseptatum</name>
    <dbReference type="NCBI Taxonomy" id="2604345"/>
    <lineage>
        <taxon>Eukaryota</taxon>
        <taxon>Fungi</taxon>
        <taxon>Dikarya</taxon>
        <taxon>Ascomycota</taxon>
        <taxon>Pezizomycotina</taxon>
        <taxon>Sordariomycetes</taxon>
        <taxon>Hypocreomycetidae</taxon>
        <taxon>Hypocreales</taxon>
        <taxon>Nectriaceae</taxon>
        <taxon>Fusarium</taxon>
        <taxon>Fusarium solani species complex</taxon>
    </lineage>
</organism>
<feature type="transmembrane region" description="Helical" evidence="13">
    <location>
        <begin position="499"/>
        <end position="518"/>
    </location>
</feature>
<dbReference type="EMBL" id="NKCK01000068">
    <property type="protein sequence ID" value="RSM03311.1"/>
    <property type="molecule type" value="Genomic_DNA"/>
</dbReference>
<keyword evidence="6 13" id="KW-0812">Transmembrane</keyword>
<evidence type="ECO:0000256" key="13">
    <source>
        <dbReference type="RuleBase" id="RU366040"/>
    </source>
</evidence>
<comment type="catalytic activity">
    <reaction evidence="12">
        <text>[(1-&gt;4)-N-acetyl-beta-D-glucosaminyl](n) + UDP-N-acetyl-alpha-D-glucosamine = [(1-&gt;4)-N-acetyl-beta-D-glucosaminyl](n+1) + UDP + H(+)</text>
        <dbReference type="Rhea" id="RHEA:16637"/>
        <dbReference type="Rhea" id="RHEA-COMP:9593"/>
        <dbReference type="Rhea" id="RHEA-COMP:9595"/>
        <dbReference type="ChEBI" id="CHEBI:15378"/>
        <dbReference type="ChEBI" id="CHEBI:17029"/>
        <dbReference type="ChEBI" id="CHEBI:57705"/>
        <dbReference type="ChEBI" id="CHEBI:58223"/>
        <dbReference type="EC" id="2.4.1.16"/>
    </reaction>
    <physiologicalReaction direction="left-to-right" evidence="12">
        <dbReference type="Rhea" id="RHEA:16638"/>
    </physiologicalReaction>
</comment>
<keyword evidence="7 13" id="KW-1133">Transmembrane helix</keyword>
<keyword evidence="16" id="KW-1185">Reference proteome</keyword>
<feature type="transmembrane region" description="Helical" evidence="13">
    <location>
        <begin position="714"/>
        <end position="732"/>
    </location>
</feature>
<dbReference type="Pfam" id="PF08407">
    <property type="entry name" value="Chitin_synth_1N"/>
    <property type="match status" value="1"/>
</dbReference>
<dbReference type="PANTHER" id="PTHR22914:SF11">
    <property type="entry name" value="CHITIN SYNTHASE B"/>
    <property type="match status" value="1"/>
</dbReference>
<keyword evidence="10 13" id="KW-0961">Cell wall biogenesis/degradation</keyword>
<keyword evidence="3 13" id="KW-1003">Cell membrane</keyword>
<dbReference type="GO" id="GO:0030428">
    <property type="term" value="C:cell septum"/>
    <property type="evidence" value="ECO:0007669"/>
    <property type="project" value="TreeGrafter"/>
</dbReference>
<evidence type="ECO:0000256" key="9">
    <source>
        <dbReference type="ARBA" id="ARBA00023180"/>
    </source>
</evidence>
<dbReference type="Pfam" id="PF01644">
    <property type="entry name" value="Chitin_synth_1"/>
    <property type="match status" value="2"/>
</dbReference>
<feature type="transmembrane region" description="Helical" evidence="13">
    <location>
        <begin position="752"/>
        <end position="776"/>
    </location>
</feature>
<feature type="transmembrane region" description="Helical" evidence="13">
    <location>
        <begin position="525"/>
        <end position="548"/>
    </location>
</feature>
<proteinExistence type="inferred from homology"/>
<comment type="similarity">
    <text evidence="11">Belongs to the chitin synthase family. Class III subfamily.</text>
</comment>
<sequence>MAWNPYGSYTQAAQAEDAYGDLSYDAYRGSETESSVNLDSRPIRYAREGMDPWDSLHPVPSLIASSQTWAIQHNDRDEQEEINNLRYTAVVDDANDFTLKNGYDLRARSFNRHTELMVGITYYNEEKSLLCRSLHSTITACRRIQTLKRHDFWNKGGPAWQKLVICITIDGLRSADRGALDVLAAIGAYRHGLLRETVNGKPVRAHVFEYTTELSVTEDLKIGGLKQSQFANCTNPSPGPVQFIVIIKNENCGKLNSYRWLYNSVSRILNPEVVVHLDTGTKIEPNGLIAVWNKFYYDRDLGGYKIGFQLDRTFESATGYLALLPGAFSAWRFRGQSGKPLEDTLLGDPTSMQTKSSQRPWNLNRYLADDRVICFQVVSKAGQKWHLEYDSSIVAKTDIPTSAIDFISQRRRWLNGAFFSTIYVVTHWGRMYHSGHNIIRLAAFHLQLFHNILALILAWFSLAAFLLTTFTINDIAGDPPEGKPISGFPFGKATPTVNAILQIVYLAMILFQFILALGSRPKNHVVGYTVSFLMFGFIQVYMMMNLIYLTKRLVDFKLENDNGSNYAYINEYFTDLGPATIITAGVSIFGVYIAVGFLALDPWHLFTSYAQFLFVSSSYVNILNIFAFSNVHDVSWGNKSKRQELPTQEPSRNYLLLAETRNRVSGASDTTLHEDIHIINAEYEKVVIQALTPDPVVKMEKQPSQSDSLLEFRTILLASYIFSNFFLCLIILNDSLKPLSFLGSSYWHKIRFFQFWLWANSISFLLRFAGSVYYYFMRYRNKLFRRRY</sequence>
<evidence type="ECO:0000259" key="14">
    <source>
        <dbReference type="Pfam" id="PF08407"/>
    </source>
</evidence>
<feature type="transmembrane region" description="Helical" evidence="13">
    <location>
        <begin position="579"/>
        <end position="600"/>
    </location>
</feature>
<feature type="transmembrane region" description="Helical" evidence="13">
    <location>
        <begin position="452"/>
        <end position="472"/>
    </location>
</feature>
<dbReference type="InterPro" id="IPR004835">
    <property type="entry name" value="Chitin_synth"/>
</dbReference>
<dbReference type="GO" id="GO:0071555">
    <property type="term" value="P:cell wall organization"/>
    <property type="evidence" value="ECO:0007669"/>
    <property type="project" value="UniProtKB-KW"/>
</dbReference>
<dbReference type="EC" id="2.4.1.16" evidence="2 13"/>
<protein>
    <recommendedName>
        <fullName evidence="2 13">Chitin synthase</fullName>
        <ecNumber evidence="2 13">2.4.1.16</ecNumber>
    </recommendedName>
</protein>
<evidence type="ECO:0000256" key="8">
    <source>
        <dbReference type="ARBA" id="ARBA00023136"/>
    </source>
</evidence>
<keyword evidence="5 13" id="KW-0808">Transferase</keyword>
<keyword evidence="4 13" id="KW-0328">Glycosyltransferase</keyword>
<comment type="function">
    <text evidence="13">Polymerizes chitin, a structural polymer of the cell wall and septum, by transferring the sugar moiety of UDP-GlcNAc to the non-reducing end of the growing chitin polymer.</text>
</comment>